<dbReference type="AlphaFoldDB" id="A0A835HSF2"/>
<evidence type="ECO:0000313" key="2">
    <source>
        <dbReference type="Proteomes" id="UP000631114"/>
    </source>
</evidence>
<keyword evidence="2" id="KW-1185">Reference proteome</keyword>
<dbReference type="EMBL" id="JADFTS010000006">
    <property type="protein sequence ID" value="KAF9603408.1"/>
    <property type="molecule type" value="Genomic_DNA"/>
</dbReference>
<accession>A0A835HSF2</accession>
<gene>
    <name evidence="1" type="ORF">IFM89_035854</name>
</gene>
<protein>
    <submittedName>
        <fullName evidence="1">Uncharacterized protein</fullName>
    </submittedName>
</protein>
<reference evidence="1 2" key="1">
    <citation type="submission" date="2020-10" db="EMBL/GenBank/DDBJ databases">
        <title>The Coptis chinensis genome and diversification of protoberbering-type alkaloids.</title>
        <authorList>
            <person name="Wang B."/>
            <person name="Shu S."/>
            <person name="Song C."/>
            <person name="Liu Y."/>
        </authorList>
    </citation>
    <scope>NUCLEOTIDE SEQUENCE [LARGE SCALE GENOMIC DNA]</scope>
    <source>
        <strain evidence="1">HL-2020</strain>
        <tissue evidence="1">Leaf</tissue>
    </source>
</reference>
<comment type="caution">
    <text evidence="1">The sequence shown here is derived from an EMBL/GenBank/DDBJ whole genome shotgun (WGS) entry which is preliminary data.</text>
</comment>
<evidence type="ECO:0000313" key="1">
    <source>
        <dbReference type="EMBL" id="KAF9603408.1"/>
    </source>
</evidence>
<dbReference type="OrthoDB" id="2020070at2759"/>
<organism evidence="1 2">
    <name type="scientific">Coptis chinensis</name>
    <dbReference type="NCBI Taxonomy" id="261450"/>
    <lineage>
        <taxon>Eukaryota</taxon>
        <taxon>Viridiplantae</taxon>
        <taxon>Streptophyta</taxon>
        <taxon>Embryophyta</taxon>
        <taxon>Tracheophyta</taxon>
        <taxon>Spermatophyta</taxon>
        <taxon>Magnoliopsida</taxon>
        <taxon>Ranunculales</taxon>
        <taxon>Ranunculaceae</taxon>
        <taxon>Coptidoideae</taxon>
        <taxon>Coptis</taxon>
    </lineage>
</organism>
<dbReference type="Proteomes" id="UP000631114">
    <property type="component" value="Unassembled WGS sequence"/>
</dbReference>
<proteinExistence type="predicted"/>
<sequence>MLPVSADVFAFMNVFSYDISYMKNSEFLFVRSSPTTAKIWVEKFIYKIAIVAKSLLDSNSRHKEQTHFGHLAVNTLEGNSVRIRRVDELSFALDIGVDSASQTAIRDGQKMVYWSSEMSLDLIQKRLGDMGMWVVDGDNSCTSVICHQS</sequence>
<name>A0A835HSF2_9MAGN</name>